<dbReference type="GeneID" id="100313686"/>
<feature type="domain" description="K Homology" evidence="9">
    <location>
        <begin position="431"/>
        <end position="504"/>
    </location>
</feature>
<sequence>MATEFAPEQLQLDGDISDSRKRPLEGDVESGIPKRTNIGGNDDNKYILKMLIPSAAAGSVIGKGGQTVVQLQRETGANIKLSKSNDYYPGTSERVVLITGTVESLTAVGNFVIEKVRDSPQLAAKTGNESAVSQERARQVKIIIPNSTAGLIIGKGGATIKAFMEQTGSKLQISQKSEGVNLSERVLTISGEGDANKKAMNAVISKVQEDPQSGSCNNISYAAVSGPIANASPTGSPFAEAGGLVNVKQPQMSLHTGPTAGMPTMGVGIPTLSGLSPTSAARVISAGASYPGGDAAAINAAMNTLASYGYNINALGSMVGSGTSHLLTTLGSSAAAAPLPSSILGPYQAAHAAAAAAAASASAAAANGASPPLRNGAGAGYEAATAVNGGTGLTMPTEGALPAFGALGSFGSLGSLATFGSGTELSKDAAKDSTLEIEVPETLVGAILGKGGKTLVEFQQCSGARIQISKKGEYVPGTRNRKVIITGNNLATQTAHYLVTQRITQEEQNRALKGTN</sequence>
<dbReference type="SUPFAM" id="SSF54791">
    <property type="entry name" value="Eukaryotic type KH-domain (KH-domain type I)"/>
    <property type="match status" value="3"/>
</dbReference>
<evidence type="ECO:0000256" key="2">
    <source>
        <dbReference type="ARBA" id="ARBA00022664"/>
    </source>
</evidence>
<dbReference type="InterPro" id="IPR004087">
    <property type="entry name" value="KH_dom"/>
</dbReference>
<feature type="domain" description="K Homology" evidence="9">
    <location>
        <begin position="44"/>
        <end position="117"/>
    </location>
</feature>
<dbReference type="FunFam" id="3.30.1370.10:FF:000022">
    <property type="entry name" value="RNA-binding protein Nova-1 isoform 1"/>
    <property type="match status" value="1"/>
</dbReference>
<dbReference type="GO" id="GO:0006397">
    <property type="term" value="P:mRNA processing"/>
    <property type="evidence" value="ECO:0007669"/>
    <property type="project" value="UniProtKB-KW"/>
</dbReference>
<dbReference type="GO" id="GO:0005634">
    <property type="term" value="C:nucleus"/>
    <property type="evidence" value="ECO:0007669"/>
    <property type="project" value="UniProtKB-SubCell"/>
</dbReference>
<reference evidence="12" key="2">
    <citation type="submission" date="2025-05" db="UniProtKB">
        <authorList>
            <consortium name="RefSeq"/>
        </authorList>
    </citation>
    <scope>IDENTIFICATION</scope>
</reference>
<evidence type="ECO:0000256" key="1">
    <source>
        <dbReference type="ARBA" id="ARBA00004123"/>
    </source>
</evidence>
<dbReference type="CDD" id="cd22436">
    <property type="entry name" value="KH-I_NOVA_rpt2"/>
    <property type="match status" value="1"/>
</dbReference>
<reference evidence="10" key="1">
    <citation type="submission" date="2009-10" db="EMBL/GenBank/DDBJ databases">
        <authorList>
            <person name="Freeman R.M.Jr."/>
            <person name="Wu M.M."/>
            <person name="Gerhart J.J."/>
        </authorList>
    </citation>
    <scope>NUCLEOTIDE SEQUENCE</scope>
</reference>
<dbReference type="InterPro" id="IPR004088">
    <property type="entry name" value="KH_dom_type_1"/>
</dbReference>
<comment type="subcellular location">
    <subcellularLocation>
        <location evidence="1">Nucleus</location>
    </subcellularLocation>
</comment>
<keyword evidence="2" id="KW-0507">mRNA processing</keyword>
<keyword evidence="3" id="KW-0677">Repeat</keyword>
<proteinExistence type="evidence at transcript level"/>
<evidence type="ECO:0000256" key="7">
    <source>
        <dbReference type="PROSITE-ProRule" id="PRU00117"/>
    </source>
</evidence>
<dbReference type="EMBL" id="GU076073">
    <property type="protein sequence ID" value="ACY92602.1"/>
    <property type="molecule type" value="mRNA"/>
</dbReference>
<evidence type="ECO:0000256" key="4">
    <source>
        <dbReference type="ARBA" id="ARBA00022884"/>
    </source>
</evidence>
<dbReference type="CDD" id="cd09031">
    <property type="entry name" value="KH-I_NOVA_rpt3"/>
    <property type="match status" value="1"/>
</dbReference>
<dbReference type="InterPro" id="IPR047276">
    <property type="entry name" value="KH-I_NOVA_rpt2"/>
</dbReference>
<dbReference type="KEGG" id="sko:100313686"/>
<dbReference type="AlphaFoldDB" id="D1LX96"/>
<evidence type="ECO:0000313" key="10">
    <source>
        <dbReference type="EMBL" id="ACY92602.1"/>
    </source>
</evidence>
<evidence type="ECO:0000256" key="6">
    <source>
        <dbReference type="ARBA" id="ARBA00023242"/>
    </source>
</evidence>
<evidence type="ECO:0000256" key="3">
    <source>
        <dbReference type="ARBA" id="ARBA00022737"/>
    </source>
</evidence>
<dbReference type="InterPro" id="IPR047275">
    <property type="entry name" value="KH-I_NOVA_rpt1"/>
</dbReference>
<dbReference type="InterPro" id="IPR036612">
    <property type="entry name" value="KH_dom_type_1_sf"/>
</dbReference>
<feature type="domain" description="K Homology" evidence="9">
    <location>
        <begin position="136"/>
        <end position="208"/>
    </location>
</feature>
<feature type="region of interest" description="Disordered" evidence="8">
    <location>
        <begin position="1"/>
        <end position="36"/>
    </location>
</feature>
<evidence type="ECO:0000259" key="9">
    <source>
        <dbReference type="SMART" id="SM00322"/>
    </source>
</evidence>
<dbReference type="RefSeq" id="NP_001161615.1">
    <property type="nucleotide sequence ID" value="NM_001168143.1"/>
</dbReference>
<dbReference type="GO" id="GO:0008380">
    <property type="term" value="P:RNA splicing"/>
    <property type="evidence" value="ECO:0007669"/>
    <property type="project" value="UniProtKB-KW"/>
</dbReference>
<dbReference type="PROSITE" id="PS50084">
    <property type="entry name" value="KH_TYPE_1"/>
    <property type="match status" value="3"/>
</dbReference>
<evidence type="ECO:0000256" key="8">
    <source>
        <dbReference type="SAM" id="MobiDB-lite"/>
    </source>
</evidence>
<dbReference type="Pfam" id="PF00013">
    <property type="entry name" value="KH_1"/>
    <property type="match status" value="3"/>
</dbReference>
<dbReference type="GO" id="GO:0003723">
    <property type="term" value="F:RNA binding"/>
    <property type="evidence" value="ECO:0007669"/>
    <property type="project" value="UniProtKB-UniRule"/>
</dbReference>
<protein>
    <submittedName>
        <fullName evidence="10 12">NOVA-like protein</fullName>
    </submittedName>
</protein>
<dbReference type="PANTHER" id="PTHR10288">
    <property type="entry name" value="KH DOMAIN CONTAINING RNA BINDING PROTEIN"/>
    <property type="match status" value="1"/>
</dbReference>
<evidence type="ECO:0000256" key="5">
    <source>
        <dbReference type="ARBA" id="ARBA00023187"/>
    </source>
</evidence>
<evidence type="ECO:0000313" key="12">
    <source>
        <dbReference type="RefSeq" id="NP_001161615.1"/>
    </source>
</evidence>
<gene>
    <name evidence="12" type="primary">LOC100313686</name>
</gene>
<dbReference type="Gene3D" id="3.30.1370.10">
    <property type="entry name" value="K Homology domain, type 1"/>
    <property type="match status" value="3"/>
</dbReference>
<accession>D1LX96</accession>
<keyword evidence="5" id="KW-0508">mRNA splicing</keyword>
<keyword evidence="4 7" id="KW-0694">RNA-binding</keyword>
<keyword evidence="11" id="KW-1185">Reference proteome</keyword>
<dbReference type="OrthoDB" id="441329at2759"/>
<dbReference type="CDD" id="cd22435">
    <property type="entry name" value="KH-I_NOVA_rpt1"/>
    <property type="match status" value="1"/>
</dbReference>
<name>D1LX96_SACKO</name>
<dbReference type="InterPro" id="IPR047274">
    <property type="entry name" value="KH-I_NOVA_rpt3"/>
</dbReference>
<organism evidence="10">
    <name type="scientific">Saccoglossus kowalevskii</name>
    <name type="common">Acorn worm</name>
    <dbReference type="NCBI Taxonomy" id="10224"/>
    <lineage>
        <taxon>Eukaryota</taxon>
        <taxon>Metazoa</taxon>
        <taxon>Hemichordata</taxon>
        <taxon>Enteropneusta</taxon>
        <taxon>Harrimaniidae</taxon>
        <taxon>Saccoglossus</taxon>
    </lineage>
</organism>
<evidence type="ECO:0000313" key="11">
    <source>
        <dbReference type="Proteomes" id="UP000694865"/>
    </source>
</evidence>
<keyword evidence="6" id="KW-0539">Nucleus</keyword>
<dbReference type="Proteomes" id="UP000694865">
    <property type="component" value="Unplaced"/>
</dbReference>
<dbReference type="SMART" id="SM00322">
    <property type="entry name" value="KH"/>
    <property type="match status" value="3"/>
</dbReference>